<dbReference type="PANTHER" id="PTHR22893:SF91">
    <property type="entry name" value="NADPH DEHYDROGENASE 2-RELATED"/>
    <property type="match status" value="1"/>
</dbReference>
<gene>
    <name evidence="5" type="ORF">H663_020070</name>
</gene>
<dbReference type="Proteomes" id="UP000037507">
    <property type="component" value="Unassembled WGS sequence"/>
</dbReference>
<proteinExistence type="inferred from homology"/>
<protein>
    <submittedName>
        <fullName evidence="5">Alkene reductase</fullName>
    </submittedName>
</protein>
<sequence length="386" mass="42383">MWPIYFKNDTAYDPYIALLLHHFKGFIVSTEKLLSPFNHGPFEFKNRVFMAPMTRSRAPDRVPNELMVQYYTQRASAGLIITEGTQVSEQGIGYVFTPGIHTQAQIQGWKRVTDAVHGADGLIFAQLWHVGRVSHPAFHGGKLPLAPSAIGFQAQVYTPQGPQDTVTPQAMTLDDIQQAIAQFKAGAQAAKDAGFDGVEIHGAFGYLPAQFLEDGSNQRTDEYGGSIENRARFLLEVTDAVIAVWGAERVSVRLSPRIPYNGMSDSQPEQTYVYVVEQLEARKLGILHFMEPAQLPEGVSPLAPSVRQRFTGLLLLNTAYDQHSAAKVVDQGGADAVSFGALFLANPDLPERFKRGAPLNQPDRATMYGGQAQGYVDYPALETEGV</sequence>
<keyword evidence="6" id="KW-1185">Reference proteome</keyword>
<dbReference type="Pfam" id="PF00724">
    <property type="entry name" value="Oxidored_FMN"/>
    <property type="match status" value="1"/>
</dbReference>
<dbReference type="GO" id="GO:0005829">
    <property type="term" value="C:cytosol"/>
    <property type="evidence" value="ECO:0007669"/>
    <property type="project" value="UniProtKB-ARBA"/>
</dbReference>
<evidence type="ECO:0000256" key="1">
    <source>
        <dbReference type="ARBA" id="ARBA00001917"/>
    </source>
</evidence>
<dbReference type="SUPFAM" id="SSF51395">
    <property type="entry name" value="FMN-linked oxidoreductases"/>
    <property type="match status" value="1"/>
</dbReference>
<comment type="caution">
    <text evidence="5">The sequence shown here is derived from an EMBL/GenBank/DDBJ whole genome shotgun (WGS) entry which is preliminary data.</text>
</comment>
<dbReference type="FunFam" id="3.20.20.70:FF:000059">
    <property type="entry name" value="N-ethylmaleimide reductase, FMN-linked"/>
    <property type="match status" value="1"/>
</dbReference>
<evidence type="ECO:0000256" key="2">
    <source>
        <dbReference type="ARBA" id="ARBA00005979"/>
    </source>
</evidence>
<dbReference type="InterPro" id="IPR045247">
    <property type="entry name" value="Oye-like"/>
</dbReference>
<dbReference type="STRING" id="1293045.H663_08555"/>
<dbReference type="CDD" id="cd02933">
    <property type="entry name" value="OYE_like_FMN"/>
    <property type="match status" value="1"/>
</dbReference>
<keyword evidence="3" id="KW-0560">Oxidoreductase</keyword>
<evidence type="ECO:0000313" key="6">
    <source>
        <dbReference type="Proteomes" id="UP000037507"/>
    </source>
</evidence>
<organism evidence="5 6">
    <name type="scientific">Limnohabitans planktonicus II-D5</name>
    <dbReference type="NCBI Taxonomy" id="1293045"/>
    <lineage>
        <taxon>Bacteria</taxon>
        <taxon>Pseudomonadati</taxon>
        <taxon>Pseudomonadota</taxon>
        <taxon>Betaproteobacteria</taxon>
        <taxon>Burkholderiales</taxon>
        <taxon>Comamonadaceae</taxon>
        <taxon>Limnohabitans</taxon>
    </lineage>
</organism>
<dbReference type="GO" id="GO:0010181">
    <property type="term" value="F:FMN binding"/>
    <property type="evidence" value="ECO:0007669"/>
    <property type="project" value="InterPro"/>
</dbReference>
<name>A0A2T7ST30_9BURK</name>
<accession>A0A2T7ST30</accession>
<dbReference type="InterPro" id="IPR013785">
    <property type="entry name" value="Aldolase_TIM"/>
</dbReference>
<evidence type="ECO:0000256" key="3">
    <source>
        <dbReference type="ARBA" id="ARBA00023002"/>
    </source>
</evidence>
<reference evidence="5" key="1">
    <citation type="submission" date="2017-04" db="EMBL/GenBank/DDBJ databases">
        <title>Unexpected and diverse lifestyles within the genus Limnohabitans.</title>
        <authorList>
            <person name="Kasalicky V."/>
            <person name="Mehrshad M."/>
            <person name="Andrei S.-A."/>
            <person name="Salcher M."/>
            <person name="Kratochvilova H."/>
            <person name="Simek K."/>
            <person name="Ghai R."/>
        </authorList>
    </citation>
    <scope>NUCLEOTIDE SEQUENCE [LARGE SCALE GENOMIC DNA]</scope>
    <source>
        <strain evidence="5">II-D5</strain>
    </source>
</reference>
<evidence type="ECO:0000259" key="4">
    <source>
        <dbReference type="Pfam" id="PF00724"/>
    </source>
</evidence>
<dbReference type="EMBL" id="LFYT02000055">
    <property type="protein sequence ID" value="PVE06058.1"/>
    <property type="molecule type" value="Genomic_DNA"/>
</dbReference>
<feature type="domain" description="NADH:flavin oxidoreductase/NADH oxidase N-terminal" evidence="4">
    <location>
        <begin position="32"/>
        <end position="360"/>
    </location>
</feature>
<evidence type="ECO:0000313" key="5">
    <source>
        <dbReference type="EMBL" id="PVE06058.1"/>
    </source>
</evidence>
<dbReference type="PANTHER" id="PTHR22893">
    <property type="entry name" value="NADH OXIDOREDUCTASE-RELATED"/>
    <property type="match status" value="1"/>
</dbReference>
<dbReference type="OrthoDB" id="8985337at2"/>
<dbReference type="AlphaFoldDB" id="A0A2T7ST30"/>
<dbReference type="GO" id="GO:0016628">
    <property type="term" value="F:oxidoreductase activity, acting on the CH-CH group of donors, NAD or NADP as acceptor"/>
    <property type="evidence" value="ECO:0007669"/>
    <property type="project" value="UniProtKB-ARBA"/>
</dbReference>
<comment type="similarity">
    <text evidence="2">Belongs to the NADH:flavin oxidoreductase/NADH oxidase family.</text>
</comment>
<dbReference type="Gene3D" id="3.20.20.70">
    <property type="entry name" value="Aldolase class I"/>
    <property type="match status" value="1"/>
</dbReference>
<comment type="cofactor">
    <cofactor evidence="1">
        <name>FMN</name>
        <dbReference type="ChEBI" id="CHEBI:58210"/>
    </cofactor>
</comment>
<dbReference type="InterPro" id="IPR001155">
    <property type="entry name" value="OxRdtase_FMN_N"/>
</dbReference>